<dbReference type="InterPro" id="IPR052155">
    <property type="entry name" value="Biofilm_reg_signaling"/>
</dbReference>
<keyword evidence="5" id="KW-1185">Reference proteome</keyword>
<evidence type="ECO:0000313" key="4">
    <source>
        <dbReference type="EMBL" id="MET3693077.1"/>
    </source>
</evidence>
<organism evidence="4 5">
    <name type="scientific">Methylobacterium goesingense</name>
    <dbReference type="NCBI Taxonomy" id="243690"/>
    <lineage>
        <taxon>Bacteria</taxon>
        <taxon>Pseudomonadati</taxon>
        <taxon>Pseudomonadota</taxon>
        <taxon>Alphaproteobacteria</taxon>
        <taxon>Hyphomicrobiales</taxon>
        <taxon>Methylobacteriaceae</taxon>
        <taxon>Methylobacterium</taxon>
    </lineage>
</organism>
<evidence type="ECO:0000313" key="5">
    <source>
        <dbReference type="Proteomes" id="UP001549145"/>
    </source>
</evidence>
<dbReference type="SUPFAM" id="SSF55073">
    <property type="entry name" value="Nucleotide cyclase"/>
    <property type="match status" value="1"/>
</dbReference>
<feature type="compositionally biased region" description="Polar residues" evidence="1">
    <location>
        <begin position="1"/>
        <end position="16"/>
    </location>
</feature>
<dbReference type="PANTHER" id="PTHR44757:SF2">
    <property type="entry name" value="BIOFILM ARCHITECTURE MAINTENANCE PROTEIN MBAA"/>
    <property type="match status" value="1"/>
</dbReference>
<dbReference type="CDD" id="cd01949">
    <property type="entry name" value="GGDEF"/>
    <property type="match status" value="1"/>
</dbReference>
<sequence length="377" mass="40657">MVSTRSATQELQGTQHETLRPESEFLGRTDHGLSAAALQLAHRVMDAADTRHARDAATIAALRAEIGAQAALIRAQADHISQVQTTFDRAAAAAQIGIWECDLPSETLRWSGAVYDLFEFPRGSTPDRTIALGCYPDEARRRLVAARSEAIARRSSFSLDTEIVGRRGARRWIRITATVECRNDVPVRIFGLKQDITNERLSSERIRRLAEFDFLTGLANRATFELHLAALPETGTLLLIDLDGFKAINDLYGHTAGDACLKEAAARLGEACRGADLVARIGGDEFAVLVTNDPAGSHAETLGARIVHAMRRPFPHGTVHLGFGASVGIARAGHSLPADLFHRADKALYAAKAAGRGRVEFADRDIPRAGIGANCGG</sequence>
<dbReference type="Gene3D" id="3.30.70.270">
    <property type="match status" value="1"/>
</dbReference>
<dbReference type="Gene3D" id="3.30.450.20">
    <property type="entry name" value="PAS domain"/>
    <property type="match status" value="1"/>
</dbReference>
<dbReference type="InterPro" id="IPR029787">
    <property type="entry name" value="Nucleotide_cyclase"/>
</dbReference>
<dbReference type="SUPFAM" id="SSF55785">
    <property type="entry name" value="PYP-like sensor domain (PAS domain)"/>
    <property type="match status" value="1"/>
</dbReference>
<dbReference type="InterPro" id="IPR043128">
    <property type="entry name" value="Rev_trsase/Diguanyl_cyclase"/>
</dbReference>
<evidence type="ECO:0000259" key="2">
    <source>
        <dbReference type="PROSITE" id="PS50113"/>
    </source>
</evidence>
<dbReference type="Proteomes" id="UP001549145">
    <property type="component" value="Unassembled WGS sequence"/>
</dbReference>
<dbReference type="InterPro" id="IPR000700">
    <property type="entry name" value="PAS-assoc_C"/>
</dbReference>
<dbReference type="PROSITE" id="PS50887">
    <property type="entry name" value="GGDEF"/>
    <property type="match status" value="1"/>
</dbReference>
<proteinExistence type="predicted"/>
<dbReference type="Pfam" id="PF00990">
    <property type="entry name" value="GGDEF"/>
    <property type="match status" value="1"/>
</dbReference>
<dbReference type="EMBL" id="JBEPMM010000006">
    <property type="protein sequence ID" value="MET3693077.1"/>
    <property type="molecule type" value="Genomic_DNA"/>
</dbReference>
<feature type="region of interest" description="Disordered" evidence="1">
    <location>
        <begin position="1"/>
        <end position="23"/>
    </location>
</feature>
<accession>A0ABV2L5I2</accession>
<reference evidence="4 5" key="1">
    <citation type="submission" date="2024-06" db="EMBL/GenBank/DDBJ databases">
        <title>Genomic Encyclopedia of Type Strains, Phase IV (KMG-IV): sequencing the most valuable type-strain genomes for metagenomic binning, comparative biology and taxonomic classification.</title>
        <authorList>
            <person name="Goeker M."/>
        </authorList>
    </citation>
    <scope>NUCLEOTIDE SEQUENCE [LARGE SCALE GENOMIC DNA]</scope>
    <source>
        <strain evidence="4 5">DSM 21331</strain>
    </source>
</reference>
<dbReference type="PANTHER" id="PTHR44757">
    <property type="entry name" value="DIGUANYLATE CYCLASE DGCP"/>
    <property type="match status" value="1"/>
</dbReference>
<dbReference type="NCBIfam" id="TIGR00254">
    <property type="entry name" value="GGDEF"/>
    <property type="match status" value="1"/>
</dbReference>
<dbReference type="SMART" id="SM00267">
    <property type="entry name" value="GGDEF"/>
    <property type="match status" value="1"/>
</dbReference>
<comment type="caution">
    <text evidence="4">The sequence shown here is derived from an EMBL/GenBank/DDBJ whole genome shotgun (WGS) entry which is preliminary data.</text>
</comment>
<evidence type="ECO:0000259" key="3">
    <source>
        <dbReference type="PROSITE" id="PS50887"/>
    </source>
</evidence>
<feature type="domain" description="PAC" evidence="2">
    <location>
        <begin position="157"/>
        <end position="208"/>
    </location>
</feature>
<protein>
    <submittedName>
        <fullName evidence="4">Diguanylate cyclase (GGDEF)-like protein</fullName>
    </submittedName>
</protein>
<gene>
    <name evidence="4" type="ORF">ABID43_002621</name>
</gene>
<evidence type="ECO:0000256" key="1">
    <source>
        <dbReference type="SAM" id="MobiDB-lite"/>
    </source>
</evidence>
<dbReference type="RefSeq" id="WP_354465672.1">
    <property type="nucleotide sequence ID" value="NZ_JBEPMM010000006.1"/>
</dbReference>
<name>A0ABV2L5I2_9HYPH</name>
<feature type="domain" description="GGDEF" evidence="3">
    <location>
        <begin position="233"/>
        <end position="364"/>
    </location>
</feature>
<dbReference type="InterPro" id="IPR000160">
    <property type="entry name" value="GGDEF_dom"/>
</dbReference>
<dbReference type="InterPro" id="IPR035965">
    <property type="entry name" value="PAS-like_dom_sf"/>
</dbReference>
<dbReference type="PROSITE" id="PS50113">
    <property type="entry name" value="PAC"/>
    <property type="match status" value="1"/>
</dbReference>